<reference evidence="1" key="1">
    <citation type="journal article" date="2023" name="Mol. Ecol. Resour.">
        <title>Chromosome-level genome assembly of a triploid poplar Populus alba 'Berolinensis'.</title>
        <authorList>
            <person name="Chen S."/>
            <person name="Yu Y."/>
            <person name="Wang X."/>
            <person name="Wang S."/>
            <person name="Zhang T."/>
            <person name="Zhou Y."/>
            <person name="He R."/>
            <person name="Meng N."/>
            <person name="Wang Y."/>
            <person name="Liu W."/>
            <person name="Liu Z."/>
            <person name="Liu J."/>
            <person name="Guo Q."/>
            <person name="Huang H."/>
            <person name="Sederoff R.R."/>
            <person name="Wang G."/>
            <person name="Qu G."/>
            <person name="Chen S."/>
        </authorList>
    </citation>
    <scope>NUCLEOTIDE SEQUENCE</scope>
    <source>
        <strain evidence="1">SC-2020</strain>
    </source>
</reference>
<evidence type="ECO:0000313" key="1">
    <source>
        <dbReference type="EMBL" id="KAJ6973595.1"/>
    </source>
</evidence>
<evidence type="ECO:0000313" key="2">
    <source>
        <dbReference type="Proteomes" id="UP001164929"/>
    </source>
</evidence>
<accession>A0AAD6Q0T6</accession>
<comment type="caution">
    <text evidence="1">The sequence shown here is derived from an EMBL/GenBank/DDBJ whole genome shotgun (WGS) entry which is preliminary data.</text>
</comment>
<name>A0AAD6Q0T6_9ROSI</name>
<keyword evidence="2" id="KW-1185">Reference proteome</keyword>
<organism evidence="1 2">
    <name type="scientific">Populus alba x Populus x berolinensis</name>
    <dbReference type="NCBI Taxonomy" id="444605"/>
    <lineage>
        <taxon>Eukaryota</taxon>
        <taxon>Viridiplantae</taxon>
        <taxon>Streptophyta</taxon>
        <taxon>Embryophyta</taxon>
        <taxon>Tracheophyta</taxon>
        <taxon>Spermatophyta</taxon>
        <taxon>Magnoliopsida</taxon>
        <taxon>eudicotyledons</taxon>
        <taxon>Gunneridae</taxon>
        <taxon>Pentapetalae</taxon>
        <taxon>rosids</taxon>
        <taxon>fabids</taxon>
        <taxon>Malpighiales</taxon>
        <taxon>Salicaceae</taxon>
        <taxon>Saliceae</taxon>
        <taxon>Populus</taxon>
    </lineage>
</organism>
<gene>
    <name evidence="1" type="ORF">NC653_033815</name>
</gene>
<proteinExistence type="predicted"/>
<protein>
    <submittedName>
        <fullName evidence="1">Uncharacterized protein</fullName>
    </submittedName>
</protein>
<sequence length="70" mass="8192">MTHEIIMEKQELEEMPKKNLAFKTIDHIDSDNDDDDDEKEVEGGITLIIDNSKTFLERSKKIKNSQKGWK</sequence>
<dbReference type="AlphaFoldDB" id="A0AAD6Q0T6"/>
<dbReference type="Proteomes" id="UP001164929">
    <property type="component" value="Chromosome 14"/>
</dbReference>
<dbReference type="EMBL" id="JAQIZT010000014">
    <property type="protein sequence ID" value="KAJ6973595.1"/>
    <property type="molecule type" value="Genomic_DNA"/>
</dbReference>